<evidence type="ECO:0000313" key="2">
    <source>
        <dbReference type="Proteomes" id="UP000299102"/>
    </source>
</evidence>
<organism evidence="1 2">
    <name type="scientific">Eumeta variegata</name>
    <name type="common">Bagworm moth</name>
    <name type="synonym">Eumeta japonica</name>
    <dbReference type="NCBI Taxonomy" id="151549"/>
    <lineage>
        <taxon>Eukaryota</taxon>
        <taxon>Metazoa</taxon>
        <taxon>Ecdysozoa</taxon>
        <taxon>Arthropoda</taxon>
        <taxon>Hexapoda</taxon>
        <taxon>Insecta</taxon>
        <taxon>Pterygota</taxon>
        <taxon>Neoptera</taxon>
        <taxon>Endopterygota</taxon>
        <taxon>Lepidoptera</taxon>
        <taxon>Glossata</taxon>
        <taxon>Ditrysia</taxon>
        <taxon>Tineoidea</taxon>
        <taxon>Psychidae</taxon>
        <taxon>Oiketicinae</taxon>
        <taxon>Eumeta</taxon>
    </lineage>
</organism>
<name>A0A4C1Z9W7_EUMVA</name>
<dbReference type="EMBL" id="BGZK01001732">
    <property type="protein sequence ID" value="GBP85376.1"/>
    <property type="molecule type" value="Genomic_DNA"/>
</dbReference>
<keyword evidence="2" id="KW-1185">Reference proteome</keyword>
<protein>
    <submittedName>
        <fullName evidence="1">Uncharacterized protein</fullName>
    </submittedName>
</protein>
<sequence length="76" mass="8727">MQSRASLCVRARVPYAKISRAWSFAARRSEELLNLTPAAGFDHRSAHLKYHHHNLGDYSPITVRRVRNFLPRAVKA</sequence>
<gene>
    <name evidence="1" type="ORF">EVAR_90669_1</name>
</gene>
<proteinExistence type="predicted"/>
<comment type="caution">
    <text evidence="1">The sequence shown here is derived from an EMBL/GenBank/DDBJ whole genome shotgun (WGS) entry which is preliminary data.</text>
</comment>
<dbReference type="Proteomes" id="UP000299102">
    <property type="component" value="Unassembled WGS sequence"/>
</dbReference>
<evidence type="ECO:0000313" key="1">
    <source>
        <dbReference type="EMBL" id="GBP85376.1"/>
    </source>
</evidence>
<accession>A0A4C1Z9W7</accession>
<dbReference type="AlphaFoldDB" id="A0A4C1Z9W7"/>
<reference evidence="1 2" key="1">
    <citation type="journal article" date="2019" name="Commun. Biol.">
        <title>The bagworm genome reveals a unique fibroin gene that provides high tensile strength.</title>
        <authorList>
            <person name="Kono N."/>
            <person name="Nakamura H."/>
            <person name="Ohtoshi R."/>
            <person name="Tomita M."/>
            <person name="Numata K."/>
            <person name="Arakawa K."/>
        </authorList>
    </citation>
    <scope>NUCLEOTIDE SEQUENCE [LARGE SCALE GENOMIC DNA]</scope>
</reference>